<feature type="domain" description="ABC transporter" evidence="7">
    <location>
        <begin position="23"/>
        <end position="256"/>
    </location>
</feature>
<dbReference type="InterPro" id="IPR017871">
    <property type="entry name" value="ABC_transporter-like_CS"/>
</dbReference>
<dbReference type="InterPro" id="IPR050107">
    <property type="entry name" value="ABC_carbohydrate_import_ATPase"/>
</dbReference>
<keyword evidence="2" id="KW-0997">Cell inner membrane</keyword>
<evidence type="ECO:0000259" key="7">
    <source>
        <dbReference type="PROSITE" id="PS50893"/>
    </source>
</evidence>
<dbReference type="OrthoDB" id="9776369at2"/>
<protein>
    <submittedName>
        <fullName evidence="8">ABC transporter</fullName>
    </submittedName>
</protein>
<keyword evidence="9" id="KW-1185">Reference proteome</keyword>
<keyword evidence="5" id="KW-0547">Nucleotide-binding</keyword>
<evidence type="ECO:0000256" key="1">
    <source>
        <dbReference type="ARBA" id="ARBA00022475"/>
    </source>
</evidence>
<keyword evidence="2" id="KW-0472">Membrane</keyword>
<evidence type="ECO:0000256" key="2">
    <source>
        <dbReference type="ARBA" id="ARBA00022519"/>
    </source>
</evidence>
<evidence type="ECO:0000256" key="4">
    <source>
        <dbReference type="ARBA" id="ARBA00022737"/>
    </source>
</evidence>
<dbReference type="SMART" id="SM00382">
    <property type="entry name" value="AAA"/>
    <property type="match status" value="1"/>
</dbReference>
<dbReference type="InterPro" id="IPR027417">
    <property type="entry name" value="P-loop_NTPase"/>
</dbReference>
<keyword evidence="6" id="KW-0067">ATP-binding</keyword>
<dbReference type="PROSITE" id="PS50893">
    <property type="entry name" value="ABC_TRANSPORTER_2"/>
    <property type="match status" value="2"/>
</dbReference>
<accession>A0A5E4RU01</accession>
<dbReference type="AlphaFoldDB" id="A0A5E4RU01"/>
<keyword evidence="4" id="KW-0677">Repeat</keyword>
<organism evidence="8 9">
    <name type="scientific">Pandoraea terrae</name>
    <dbReference type="NCBI Taxonomy" id="1537710"/>
    <lineage>
        <taxon>Bacteria</taxon>
        <taxon>Pseudomonadati</taxon>
        <taxon>Pseudomonadota</taxon>
        <taxon>Betaproteobacteria</taxon>
        <taxon>Burkholderiales</taxon>
        <taxon>Burkholderiaceae</taxon>
        <taxon>Pandoraea</taxon>
    </lineage>
</organism>
<dbReference type="GO" id="GO:0016887">
    <property type="term" value="F:ATP hydrolysis activity"/>
    <property type="evidence" value="ECO:0007669"/>
    <property type="project" value="InterPro"/>
</dbReference>
<dbReference type="InterPro" id="IPR003593">
    <property type="entry name" value="AAA+_ATPase"/>
</dbReference>
<dbReference type="Proteomes" id="UP000414233">
    <property type="component" value="Unassembled WGS sequence"/>
</dbReference>
<dbReference type="InterPro" id="IPR003439">
    <property type="entry name" value="ABC_transporter-like_ATP-bd"/>
</dbReference>
<reference evidence="8 9" key="1">
    <citation type="submission" date="2019-08" db="EMBL/GenBank/DDBJ databases">
        <authorList>
            <person name="Peeters C."/>
        </authorList>
    </citation>
    <scope>NUCLEOTIDE SEQUENCE [LARGE SCALE GENOMIC DNA]</scope>
    <source>
        <strain evidence="8 9">LMG 30175</strain>
    </source>
</reference>
<evidence type="ECO:0000313" key="8">
    <source>
        <dbReference type="EMBL" id="VVD65902.1"/>
    </source>
</evidence>
<evidence type="ECO:0000256" key="5">
    <source>
        <dbReference type="ARBA" id="ARBA00022741"/>
    </source>
</evidence>
<keyword evidence="3" id="KW-0762">Sugar transport</keyword>
<dbReference type="PROSITE" id="PS00211">
    <property type="entry name" value="ABC_TRANSPORTER_1"/>
    <property type="match status" value="1"/>
</dbReference>
<proteinExistence type="predicted"/>
<dbReference type="PANTHER" id="PTHR43790">
    <property type="entry name" value="CARBOHYDRATE TRANSPORT ATP-BINDING PROTEIN MG119-RELATED"/>
    <property type="match status" value="1"/>
</dbReference>
<evidence type="ECO:0000313" key="9">
    <source>
        <dbReference type="Proteomes" id="UP000414233"/>
    </source>
</evidence>
<sequence>MNPLSTQAPSARGALNTDVTPILRVRHLTKRFGAFAAVDDVSLQLVPGEIHGLLGENGAGKSTLTACISGYHRPDAGDVEFDGRAARIHSPADATRLGIGMVHQHFVLVPVLSVIENIIAGTQREHWLLRPARVRARVQALCEQYGLDVDLNARVGDLAVGQQQWVEILKCLYQRVRLLILDEPTAVLAPQESARLFEILRALSRQGTALIVITHKLDEALQCDNVTVMRKGRTVATVPTQGRDKNELSRLMVGRVTATPQRRGASGTDERLSVRGLSAAGSGRRLRGIDLSVRRGEIVGIAGVSGNGQRELFEVLAGARRAESGQILCDGQDVTNIGPAGIMRAGVGHIPQDRFAEGLVGEFSVADNLALGLQRTATMSRHGFMSRARMQAFAQSAIRDYGIATRSAMTPVQTLSGGNAQKVVIARELFHAKGVLLANQPTRGLDIGVIEDIYTLLLAKRQEGFAILLASDELDDLFALSDRIAVMYGGRLIMAGAPSEVSIEQIGHLMAGGGAFQEPG</sequence>
<gene>
    <name evidence="8" type="ORF">PTE30175_00341</name>
</gene>
<keyword evidence="1" id="KW-1003">Cell membrane</keyword>
<feature type="domain" description="ABC transporter" evidence="7">
    <location>
        <begin position="267"/>
        <end position="514"/>
    </location>
</feature>
<dbReference type="GO" id="GO:0005524">
    <property type="term" value="F:ATP binding"/>
    <property type="evidence" value="ECO:0007669"/>
    <property type="project" value="UniProtKB-KW"/>
</dbReference>
<evidence type="ECO:0000256" key="6">
    <source>
        <dbReference type="ARBA" id="ARBA00022840"/>
    </source>
</evidence>
<evidence type="ECO:0000256" key="3">
    <source>
        <dbReference type="ARBA" id="ARBA00022597"/>
    </source>
</evidence>
<dbReference type="EMBL" id="CABPRZ010000001">
    <property type="protein sequence ID" value="VVD65902.1"/>
    <property type="molecule type" value="Genomic_DNA"/>
</dbReference>
<dbReference type="CDD" id="cd03216">
    <property type="entry name" value="ABC_Carb_Monos_I"/>
    <property type="match status" value="1"/>
</dbReference>
<dbReference type="CDD" id="cd03215">
    <property type="entry name" value="ABC_Carb_Monos_II"/>
    <property type="match status" value="1"/>
</dbReference>
<name>A0A5E4RU01_9BURK</name>
<dbReference type="PANTHER" id="PTHR43790:SF4">
    <property type="entry name" value="GUANOSINE IMPORT ATP-BINDING PROTEIN NUPO"/>
    <property type="match status" value="1"/>
</dbReference>
<keyword evidence="3" id="KW-0813">Transport</keyword>
<dbReference type="Pfam" id="PF00005">
    <property type="entry name" value="ABC_tran"/>
    <property type="match status" value="2"/>
</dbReference>
<dbReference type="SUPFAM" id="SSF52540">
    <property type="entry name" value="P-loop containing nucleoside triphosphate hydrolases"/>
    <property type="match status" value="2"/>
</dbReference>
<dbReference type="Gene3D" id="3.40.50.300">
    <property type="entry name" value="P-loop containing nucleotide triphosphate hydrolases"/>
    <property type="match status" value="2"/>
</dbReference>